<protein>
    <recommendedName>
        <fullName evidence="8">ATP synthase subunit delta</fullName>
    </recommendedName>
    <alternativeName>
        <fullName evidence="8">ATP synthase F(1) sector subunit delta</fullName>
    </alternativeName>
    <alternativeName>
        <fullName evidence="8">F-type ATPase subunit delta</fullName>
        <shortName evidence="8">F-ATPase subunit delta</shortName>
    </alternativeName>
</protein>
<evidence type="ECO:0000256" key="7">
    <source>
        <dbReference type="ARBA" id="ARBA00023310"/>
    </source>
</evidence>
<keyword evidence="3 8" id="KW-0375">Hydrogen ion transport</keyword>
<comment type="similarity">
    <text evidence="8">Belongs to the ATPase delta chain family.</text>
</comment>
<keyword evidence="2 8" id="KW-0813">Transport</keyword>
<dbReference type="Proteomes" id="UP000886829">
    <property type="component" value="Unassembled WGS sequence"/>
</dbReference>
<evidence type="ECO:0000256" key="3">
    <source>
        <dbReference type="ARBA" id="ARBA00022781"/>
    </source>
</evidence>
<dbReference type="Pfam" id="PF00213">
    <property type="entry name" value="OSCP"/>
    <property type="match status" value="1"/>
</dbReference>
<dbReference type="InterPro" id="IPR020781">
    <property type="entry name" value="ATPase_OSCP/d_CS"/>
</dbReference>
<evidence type="ECO:0000256" key="2">
    <source>
        <dbReference type="ARBA" id="ARBA00022448"/>
    </source>
</evidence>
<evidence type="ECO:0000313" key="9">
    <source>
        <dbReference type="EMBL" id="HIX57256.1"/>
    </source>
</evidence>
<keyword evidence="7 8" id="KW-0066">ATP synthesis</keyword>
<keyword evidence="8" id="KW-1003">Cell membrane</keyword>
<dbReference type="Gene3D" id="1.10.520.20">
    <property type="entry name" value="N-terminal domain of the delta subunit of the F1F0-ATP synthase"/>
    <property type="match status" value="1"/>
</dbReference>
<dbReference type="GO" id="GO:0045259">
    <property type="term" value="C:proton-transporting ATP synthase complex"/>
    <property type="evidence" value="ECO:0007669"/>
    <property type="project" value="UniProtKB-KW"/>
</dbReference>
<evidence type="ECO:0000256" key="1">
    <source>
        <dbReference type="ARBA" id="ARBA00004370"/>
    </source>
</evidence>
<dbReference type="InterPro" id="IPR000711">
    <property type="entry name" value="ATPase_OSCP/dsu"/>
</dbReference>
<keyword evidence="6 8" id="KW-0139">CF(1)</keyword>
<keyword evidence="5 8" id="KW-0472">Membrane</keyword>
<dbReference type="AlphaFoldDB" id="A0A9D1WDJ8"/>
<comment type="subcellular location">
    <subcellularLocation>
        <location evidence="8">Cell membrane</location>
        <topology evidence="8">Peripheral membrane protein</topology>
    </subcellularLocation>
    <subcellularLocation>
        <location evidence="1">Membrane</location>
    </subcellularLocation>
</comment>
<dbReference type="GO" id="GO:0005886">
    <property type="term" value="C:plasma membrane"/>
    <property type="evidence" value="ECO:0007669"/>
    <property type="project" value="UniProtKB-SubCell"/>
</dbReference>
<evidence type="ECO:0000256" key="4">
    <source>
        <dbReference type="ARBA" id="ARBA00023065"/>
    </source>
</evidence>
<dbReference type="GO" id="GO:0046933">
    <property type="term" value="F:proton-transporting ATP synthase activity, rotational mechanism"/>
    <property type="evidence" value="ECO:0007669"/>
    <property type="project" value="UniProtKB-UniRule"/>
</dbReference>
<dbReference type="HAMAP" id="MF_01416">
    <property type="entry name" value="ATP_synth_delta_bact"/>
    <property type="match status" value="1"/>
</dbReference>
<accession>A0A9D1WDJ8</accession>
<dbReference type="PROSITE" id="PS00389">
    <property type="entry name" value="ATPASE_DELTA"/>
    <property type="match status" value="1"/>
</dbReference>
<reference evidence="9" key="2">
    <citation type="submission" date="2021-04" db="EMBL/GenBank/DDBJ databases">
        <authorList>
            <person name="Gilroy R."/>
        </authorList>
    </citation>
    <scope>NUCLEOTIDE SEQUENCE</scope>
    <source>
        <strain evidence="9">USASDec5-558</strain>
    </source>
</reference>
<organism evidence="9 10">
    <name type="scientific">Candidatus Anaerobiospirillum pullistercoris</name>
    <dbReference type="NCBI Taxonomy" id="2838452"/>
    <lineage>
        <taxon>Bacteria</taxon>
        <taxon>Pseudomonadati</taxon>
        <taxon>Pseudomonadota</taxon>
        <taxon>Gammaproteobacteria</taxon>
        <taxon>Aeromonadales</taxon>
        <taxon>Succinivibrionaceae</taxon>
        <taxon>Anaerobiospirillum</taxon>
    </lineage>
</organism>
<dbReference type="NCBIfam" id="TIGR01145">
    <property type="entry name" value="ATP_synt_delta"/>
    <property type="match status" value="1"/>
</dbReference>
<reference evidence="9" key="1">
    <citation type="journal article" date="2021" name="PeerJ">
        <title>Extensive microbial diversity within the chicken gut microbiome revealed by metagenomics and culture.</title>
        <authorList>
            <person name="Gilroy R."/>
            <person name="Ravi A."/>
            <person name="Getino M."/>
            <person name="Pursley I."/>
            <person name="Horton D.L."/>
            <person name="Alikhan N.F."/>
            <person name="Baker D."/>
            <person name="Gharbi K."/>
            <person name="Hall N."/>
            <person name="Watson M."/>
            <person name="Adriaenssens E.M."/>
            <person name="Foster-Nyarko E."/>
            <person name="Jarju S."/>
            <person name="Secka A."/>
            <person name="Antonio M."/>
            <person name="Oren A."/>
            <person name="Chaudhuri R.R."/>
            <person name="La Ragione R."/>
            <person name="Hildebrand F."/>
            <person name="Pallen M.J."/>
        </authorList>
    </citation>
    <scope>NUCLEOTIDE SEQUENCE</scope>
    <source>
        <strain evidence="9">USASDec5-558</strain>
    </source>
</reference>
<gene>
    <name evidence="8" type="primary">atpH</name>
    <name evidence="9" type="ORF">H9850_07280</name>
</gene>
<evidence type="ECO:0000256" key="8">
    <source>
        <dbReference type="HAMAP-Rule" id="MF_01416"/>
    </source>
</evidence>
<proteinExistence type="inferred from homology"/>
<name>A0A9D1WDJ8_9GAMM</name>
<keyword evidence="4 8" id="KW-0406">Ion transport</keyword>
<dbReference type="PRINTS" id="PR00125">
    <property type="entry name" value="ATPASEDELTA"/>
</dbReference>
<dbReference type="PANTHER" id="PTHR11910">
    <property type="entry name" value="ATP SYNTHASE DELTA CHAIN"/>
    <property type="match status" value="1"/>
</dbReference>
<evidence type="ECO:0000313" key="10">
    <source>
        <dbReference type="Proteomes" id="UP000886829"/>
    </source>
</evidence>
<dbReference type="EMBL" id="DXEV01000144">
    <property type="protein sequence ID" value="HIX57256.1"/>
    <property type="molecule type" value="Genomic_DNA"/>
</dbReference>
<comment type="caution">
    <text evidence="9">The sequence shown here is derived from an EMBL/GenBank/DDBJ whole genome shotgun (WGS) entry which is preliminary data.</text>
</comment>
<dbReference type="NCBIfam" id="NF004402">
    <property type="entry name" value="PRK05758.2-2"/>
    <property type="match status" value="1"/>
</dbReference>
<comment type="function">
    <text evidence="8">F(1)F(0) ATP synthase produces ATP from ADP in the presence of a proton or sodium gradient. F-type ATPases consist of two structural domains, F(1) containing the extramembraneous catalytic core and F(0) containing the membrane proton channel, linked together by a central stalk and a peripheral stalk. During catalysis, ATP synthesis in the catalytic domain of F(1) is coupled via a rotary mechanism of the central stalk subunits to proton translocation.</text>
</comment>
<dbReference type="InterPro" id="IPR026015">
    <property type="entry name" value="ATP_synth_OSCP/delta_N_sf"/>
</dbReference>
<comment type="function">
    <text evidence="8">This protein is part of the stalk that links CF(0) to CF(1). It either transmits conformational changes from CF(0) to CF(1) or is implicated in proton conduction.</text>
</comment>
<dbReference type="SUPFAM" id="SSF47928">
    <property type="entry name" value="N-terminal domain of the delta subunit of the F1F0-ATP synthase"/>
    <property type="match status" value="1"/>
</dbReference>
<sequence>MAENLTIARPYAQAVFEIAKEDKSFEQWSNSLQALSCAASDEQFLAFLEAQSTSELAAQKLIELLGDDLLDEKGKNFVRVVSENGRLAVLPEIYQDFVRLRDEFLHVKAVELVTARPLSKADEKAIVDKLSKKYNAEIKVTSTIDPSLMGGVIIRIGDEVIDGSVKTNLSRLSSTLK</sequence>
<evidence type="ECO:0000256" key="5">
    <source>
        <dbReference type="ARBA" id="ARBA00023136"/>
    </source>
</evidence>
<evidence type="ECO:0000256" key="6">
    <source>
        <dbReference type="ARBA" id="ARBA00023196"/>
    </source>
</evidence>